<dbReference type="GeneID" id="87874671"/>
<reference evidence="2 3" key="1">
    <citation type="journal article" date="2023" name="Mol. Phylogenet. Evol.">
        <title>Genome-scale phylogeny and comparative genomics of the fungal order Sordariales.</title>
        <authorList>
            <person name="Hensen N."/>
            <person name="Bonometti L."/>
            <person name="Westerberg I."/>
            <person name="Brannstrom I.O."/>
            <person name="Guillou S."/>
            <person name="Cros-Aarteil S."/>
            <person name="Calhoun S."/>
            <person name="Haridas S."/>
            <person name="Kuo A."/>
            <person name="Mondo S."/>
            <person name="Pangilinan J."/>
            <person name="Riley R."/>
            <person name="LaButti K."/>
            <person name="Andreopoulos B."/>
            <person name="Lipzen A."/>
            <person name="Chen C."/>
            <person name="Yan M."/>
            <person name="Daum C."/>
            <person name="Ng V."/>
            <person name="Clum A."/>
            <person name="Steindorff A."/>
            <person name="Ohm R.A."/>
            <person name="Martin F."/>
            <person name="Silar P."/>
            <person name="Natvig D.O."/>
            <person name="Lalanne C."/>
            <person name="Gautier V."/>
            <person name="Ament-Velasquez S.L."/>
            <person name="Kruys A."/>
            <person name="Hutchinson M.I."/>
            <person name="Powell A.J."/>
            <person name="Barry K."/>
            <person name="Miller A.N."/>
            <person name="Grigoriev I.V."/>
            <person name="Debuchy R."/>
            <person name="Gladieux P."/>
            <person name="Hiltunen Thoren M."/>
            <person name="Johannesson H."/>
        </authorList>
    </citation>
    <scope>NUCLEOTIDE SEQUENCE [LARGE SCALE GENOMIC DNA]</scope>
    <source>
        <strain evidence="2 3">FGSC 10403</strain>
    </source>
</reference>
<sequence length="146" mass="16356">MPIDAQSLPSISMLVSDIGSRTVNHLLLLLLLLIIKGACCGRRPDFSRSHSFPRREVRHIHRTIGTDQPRHQRAIGNRVAKEKQVVAYQSGHGKSRSSAHCMYLMHTLFRMLQTVTLLSLAPIVRNANCKFDISTVAIQVLRAGSY</sequence>
<dbReference type="RefSeq" id="XP_062694366.1">
    <property type="nucleotide sequence ID" value="XM_062837049.1"/>
</dbReference>
<evidence type="ECO:0008006" key="4">
    <source>
        <dbReference type="Google" id="ProtNLM"/>
    </source>
</evidence>
<protein>
    <recommendedName>
        <fullName evidence="4">Secreted protein</fullName>
    </recommendedName>
</protein>
<feature type="signal peptide" evidence="1">
    <location>
        <begin position="1"/>
        <end position="40"/>
    </location>
</feature>
<accession>A0AAJ0MSN8</accession>
<organism evidence="2 3">
    <name type="scientific">Neurospora hispaniola</name>
    <dbReference type="NCBI Taxonomy" id="588809"/>
    <lineage>
        <taxon>Eukaryota</taxon>
        <taxon>Fungi</taxon>
        <taxon>Dikarya</taxon>
        <taxon>Ascomycota</taxon>
        <taxon>Pezizomycotina</taxon>
        <taxon>Sordariomycetes</taxon>
        <taxon>Sordariomycetidae</taxon>
        <taxon>Sordariales</taxon>
        <taxon>Sordariaceae</taxon>
        <taxon>Neurospora</taxon>
    </lineage>
</organism>
<evidence type="ECO:0000313" key="2">
    <source>
        <dbReference type="EMBL" id="KAK3494937.1"/>
    </source>
</evidence>
<dbReference type="EMBL" id="JAULSX010000003">
    <property type="protein sequence ID" value="KAK3494937.1"/>
    <property type="molecule type" value="Genomic_DNA"/>
</dbReference>
<dbReference type="AlphaFoldDB" id="A0AAJ0MSN8"/>
<name>A0AAJ0MSN8_9PEZI</name>
<keyword evidence="1" id="KW-0732">Signal</keyword>
<dbReference type="Proteomes" id="UP001285908">
    <property type="component" value="Unassembled WGS sequence"/>
</dbReference>
<proteinExistence type="predicted"/>
<evidence type="ECO:0000256" key="1">
    <source>
        <dbReference type="SAM" id="SignalP"/>
    </source>
</evidence>
<gene>
    <name evidence="2" type="ORF">B0T23DRAFT_377813</name>
</gene>
<feature type="chain" id="PRO_5042573143" description="Secreted protein" evidence="1">
    <location>
        <begin position="41"/>
        <end position="146"/>
    </location>
</feature>
<evidence type="ECO:0000313" key="3">
    <source>
        <dbReference type="Proteomes" id="UP001285908"/>
    </source>
</evidence>
<comment type="caution">
    <text evidence="2">The sequence shown here is derived from an EMBL/GenBank/DDBJ whole genome shotgun (WGS) entry which is preliminary data.</text>
</comment>
<keyword evidence="3" id="KW-1185">Reference proteome</keyword>